<dbReference type="RefSeq" id="WP_167022131.1">
    <property type="nucleotide sequence ID" value="NZ_CP050177.1"/>
</dbReference>
<dbReference type="Gene3D" id="1.10.10.10">
    <property type="entry name" value="Winged helix-like DNA-binding domain superfamily/Winged helix DNA-binding domain"/>
    <property type="match status" value="1"/>
</dbReference>
<dbReference type="CDD" id="cd00090">
    <property type="entry name" value="HTH_ARSR"/>
    <property type="match status" value="1"/>
</dbReference>
<name>A0A6G9GRW1_9ACTN</name>
<organism evidence="1 2">
    <name type="scientific">Streptomyces liangshanensis</name>
    <dbReference type="NCBI Taxonomy" id="2717324"/>
    <lineage>
        <taxon>Bacteria</taxon>
        <taxon>Bacillati</taxon>
        <taxon>Actinomycetota</taxon>
        <taxon>Actinomycetes</taxon>
        <taxon>Kitasatosporales</taxon>
        <taxon>Streptomycetaceae</taxon>
        <taxon>Streptomyces</taxon>
    </lineage>
</organism>
<dbReference type="AlphaFoldDB" id="A0A6G9GRW1"/>
<dbReference type="PANTHER" id="PTHR43132">
    <property type="entry name" value="ARSENICAL RESISTANCE OPERON REPRESSOR ARSR-RELATED"/>
    <property type="match status" value="1"/>
</dbReference>
<accession>A0A6G9GRW1</accession>
<dbReference type="PANTHER" id="PTHR43132:SF6">
    <property type="entry name" value="HTH-TYPE TRANSCRIPTIONAL REPRESSOR CZRA"/>
    <property type="match status" value="1"/>
</dbReference>
<gene>
    <name evidence="1" type="ORF">HA039_00540</name>
</gene>
<keyword evidence="2" id="KW-1185">Reference proteome</keyword>
<dbReference type="InterPro" id="IPR036388">
    <property type="entry name" value="WH-like_DNA-bd_sf"/>
</dbReference>
<dbReference type="Proteomes" id="UP000501179">
    <property type="component" value="Chromosome"/>
</dbReference>
<proteinExistence type="predicted"/>
<evidence type="ECO:0000313" key="1">
    <source>
        <dbReference type="EMBL" id="QIQ00982.1"/>
    </source>
</evidence>
<dbReference type="KEGG" id="slia:HA039_00540"/>
<dbReference type="InterPro" id="IPR051011">
    <property type="entry name" value="Metal_resp_trans_reg"/>
</dbReference>
<dbReference type="SUPFAM" id="SSF46785">
    <property type="entry name" value="Winged helix' DNA-binding domain"/>
    <property type="match status" value="1"/>
</dbReference>
<reference evidence="1 2" key="1">
    <citation type="submission" date="2020-03" db="EMBL/GenBank/DDBJ databases">
        <title>A novel species.</title>
        <authorList>
            <person name="Gao J."/>
        </authorList>
    </citation>
    <scope>NUCLEOTIDE SEQUENCE [LARGE SCALE GENOMIC DNA]</scope>
    <source>
        <strain evidence="1 2">QMT-12</strain>
    </source>
</reference>
<evidence type="ECO:0000313" key="2">
    <source>
        <dbReference type="Proteomes" id="UP000501179"/>
    </source>
</evidence>
<dbReference type="InterPro" id="IPR036390">
    <property type="entry name" value="WH_DNA-bd_sf"/>
</dbReference>
<sequence>MGWWQISTDALAGSRFVISPLAETTATLFALERGAPAHPGEREWFEAHGPAYRARLAADPRAAELVRAARGNGWNADFLTPTPGADPAPVPEGDGTAEFTRELERIRETPPESVRADLAVAQGRQVPDRLTRHDPAGRVADLVEWVWTETVLPYWPARRRICEADVVARTRQLTLGGWAAALEAMRPRMRWLGEGRLQINTRDYPPREVGDARLVFVPVTPRSGWVCWEERPPYRYGLVYPCTGPAVAPDGAAEPGALGRLLGTHRARVLLLLDTPKSTTQLVGLTGMALGSVGRHLKVLLDARLVVRQRAGRSVLYCRTAAGDGLVAAQSEE</sequence>
<dbReference type="EMBL" id="CP050177">
    <property type="protein sequence ID" value="QIQ00982.1"/>
    <property type="molecule type" value="Genomic_DNA"/>
</dbReference>
<dbReference type="InterPro" id="IPR011991">
    <property type="entry name" value="ArsR-like_HTH"/>
</dbReference>
<protein>
    <submittedName>
        <fullName evidence="1">Winged helix-turn-helix transcriptional regulator</fullName>
    </submittedName>
</protein>